<feature type="signal peptide" evidence="1">
    <location>
        <begin position="1"/>
        <end position="24"/>
    </location>
</feature>
<evidence type="ECO:0000256" key="1">
    <source>
        <dbReference type="SAM" id="SignalP"/>
    </source>
</evidence>
<keyword evidence="3" id="KW-1185">Reference proteome</keyword>
<comment type="caution">
    <text evidence="2">The sequence shown here is derived from an EMBL/GenBank/DDBJ whole genome shotgun (WGS) entry which is preliminary data.</text>
</comment>
<accession>A0A7V8GLX8</accession>
<dbReference type="InterPro" id="IPR021381">
    <property type="entry name" value="DUF3011"/>
</dbReference>
<gene>
    <name evidence="2" type="ORF">B1992_09890</name>
</gene>
<dbReference type="Pfam" id="PF11218">
    <property type="entry name" value="DUF3011"/>
    <property type="match status" value="1"/>
</dbReference>
<protein>
    <recommendedName>
        <fullName evidence="4">DUF3011 domain-containing protein</fullName>
    </recommendedName>
</protein>
<reference evidence="2 3" key="1">
    <citation type="submission" date="2017-10" db="EMBL/GenBank/DDBJ databases">
        <title>Whole genome sequencing of Pseudoxanthomonas broegbernensis DSM 12573(T).</title>
        <authorList>
            <person name="Kumar S."/>
            <person name="Bansal K."/>
            <person name="Kaur A."/>
            <person name="Patil P."/>
            <person name="Sharma S."/>
            <person name="Patil P.B."/>
        </authorList>
    </citation>
    <scope>NUCLEOTIDE SEQUENCE [LARGE SCALE GENOMIC DNA]</scope>
    <source>
        <strain evidence="2 3">DSM 12573</strain>
    </source>
</reference>
<dbReference type="Proteomes" id="UP000462066">
    <property type="component" value="Unassembled WGS sequence"/>
</dbReference>
<evidence type="ECO:0008006" key="4">
    <source>
        <dbReference type="Google" id="ProtNLM"/>
    </source>
</evidence>
<dbReference type="EMBL" id="MWIP01000009">
    <property type="protein sequence ID" value="KAF1686005.1"/>
    <property type="molecule type" value="Genomic_DNA"/>
</dbReference>
<name>A0A7V8GLX8_9GAMM</name>
<evidence type="ECO:0000313" key="2">
    <source>
        <dbReference type="EMBL" id="KAF1686005.1"/>
    </source>
</evidence>
<organism evidence="2 3">
    <name type="scientific">Pseudoxanthomonas broegbernensis</name>
    <dbReference type="NCBI Taxonomy" id="83619"/>
    <lineage>
        <taxon>Bacteria</taxon>
        <taxon>Pseudomonadati</taxon>
        <taxon>Pseudomonadota</taxon>
        <taxon>Gammaproteobacteria</taxon>
        <taxon>Lysobacterales</taxon>
        <taxon>Lysobacteraceae</taxon>
        <taxon>Pseudoxanthomonas</taxon>
    </lineage>
</organism>
<proteinExistence type="predicted"/>
<dbReference type="AlphaFoldDB" id="A0A7V8GLX8"/>
<evidence type="ECO:0000313" key="3">
    <source>
        <dbReference type="Proteomes" id="UP000462066"/>
    </source>
</evidence>
<feature type="chain" id="PRO_5030845243" description="DUF3011 domain-containing protein" evidence="1">
    <location>
        <begin position="25"/>
        <end position="313"/>
    </location>
</feature>
<keyword evidence="1" id="KW-0732">Signal</keyword>
<sequence length="313" mass="33960">MVRSLSTACLALGLALFAAPSAPAAAQPARAHAPENLRALPAPERARAIEREYAEQSRGRRIPDDQLEFYLDRAGSGWGMSRIRQDISASLRGNGGGHRPGAGQGGWNGSNWNGQTLVCSSEDRRRRECRTPFGGRPVLVENISDTRCVEGVNFGGGGGTMWVDRGCRGRFAQGRGGTSEARTVRCESQDNRDRTCPAGFGNPAVLVRQLSKAACIQGRTWGQRGSSIWVSGGCRGEFAEDRRGGGRGDSGYTLVCSSEDNRARTCTWERRRGRPVLVEQISKTRCQEGRNWGWDGNGTIWVNGGCRARFGAR</sequence>